<evidence type="ECO:0000256" key="1">
    <source>
        <dbReference type="ARBA" id="ARBA00005437"/>
    </source>
</evidence>
<dbReference type="Gene3D" id="2.40.160.200">
    <property type="entry name" value="LURP1-related"/>
    <property type="match status" value="1"/>
</dbReference>
<protein>
    <submittedName>
        <fullName evidence="2">Uncharacterized protein YxjI</fullName>
    </submittedName>
</protein>
<dbReference type="STRING" id="1123282.SAMN02745823_01910"/>
<dbReference type="Pfam" id="PF04525">
    <property type="entry name" value="LOR"/>
    <property type="match status" value="1"/>
</dbReference>
<dbReference type="InterPro" id="IPR025659">
    <property type="entry name" value="Tubby-like_C"/>
</dbReference>
<accession>A0A1M5XPC3</accession>
<proteinExistence type="inferred from homology"/>
<gene>
    <name evidence="2" type="ORF">SAMN02745823_01910</name>
</gene>
<dbReference type="InterPro" id="IPR038595">
    <property type="entry name" value="LOR_sf"/>
</dbReference>
<sequence>MAALSFSAQAKEGKTMKLYIQQKVFSWVDRFTVMDEAGRDKYYVEGELFSFGKKLHLYDMAGAERAFIQQKVFSFLPRYFVFVEGMEIAEIVKELTFLRPRYSIEGLGWEINGSFWAHDYEIVQGSRPIVTIHKEWMTWGDCYEMDIADERDEIVALSVVLAIDCVMAAEAAANS</sequence>
<name>A0A1M5XPC3_9FIRM</name>
<dbReference type="AlphaFoldDB" id="A0A1M5XPC3"/>
<evidence type="ECO:0000313" key="2">
    <source>
        <dbReference type="EMBL" id="SHI01502.1"/>
    </source>
</evidence>
<evidence type="ECO:0000313" key="3">
    <source>
        <dbReference type="Proteomes" id="UP000183995"/>
    </source>
</evidence>
<dbReference type="Proteomes" id="UP000183995">
    <property type="component" value="Unassembled WGS sequence"/>
</dbReference>
<dbReference type="InterPro" id="IPR007612">
    <property type="entry name" value="LOR"/>
</dbReference>
<dbReference type="EMBL" id="FQXV01000006">
    <property type="protein sequence ID" value="SHI01502.1"/>
    <property type="molecule type" value="Genomic_DNA"/>
</dbReference>
<comment type="similarity">
    <text evidence="1">Belongs to the LOR family.</text>
</comment>
<organism evidence="2 3">
    <name type="scientific">Sporobacter termitidis DSM 10068</name>
    <dbReference type="NCBI Taxonomy" id="1123282"/>
    <lineage>
        <taxon>Bacteria</taxon>
        <taxon>Bacillati</taxon>
        <taxon>Bacillota</taxon>
        <taxon>Clostridia</taxon>
        <taxon>Eubacteriales</taxon>
        <taxon>Oscillospiraceae</taxon>
        <taxon>Sporobacter</taxon>
    </lineage>
</organism>
<reference evidence="2 3" key="1">
    <citation type="submission" date="2016-11" db="EMBL/GenBank/DDBJ databases">
        <authorList>
            <person name="Jaros S."/>
            <person name="Januszkiewicz K."/>
            <person name="Wedrychowicz H."/>
        </authorList>
    </citation>
    <scope>NUCLEOTIDE SEQUENCE [LARGE SCALE GENOMIC DNA]</scope>
    <source>
        <strain evidence="2 3">DSM 10068</strain>
    </source>
</reference>
<dbReference type="SUPFAM" id="SSF54518">
    <property type="entry name" value="Tubby C-terminal domain-like"/>
    <property type="match status" value="1"/>
</dbReference>
<keyword evidence="3" id="KW-1185">Reference proteome</keyword>